<keyword evidence="11 13" id="KW-0443">Lipid metabolism</keyword>
<comment type="pathway">
    <text evidence="2 13">Glycolipid biosynthesis; lipid IV(A) biosynthesis; lipid IV(A) from (3R)-3-hydroxytetradecanoyl-[acyl-carrier-protein] and UDP-N-acetyl-alpha-D-glucosamine: step 6/6.</text>
</comment>
<dbReference type="eggNOG" id="COG1663">
    <property type="taxonomic scope" value="Bacteria"/>
</dbReference>
<evidence type="ECO:0000256" key="8">
    <source>
        <dbReference type="ARBA" id="ARBA00022741"/>
    </source>
</evidence>
<dbReference type="GO" id="GO:0009245">
    <property type="term" value="P:lipid A biosynthetic process"/>
    <property type="evidence" value="ECO:0007669"/>
    <property type="project" value="UniProtKB-UniRule"/>
</dbReference>
<evidence type="ECO:0000256" key="7">
    <source>
        <dbReference type="ARBA" id="ARBA00022679"/>
    </source>
</evidence>
<comment type="similarity">
    <text evidence="13">Belongs to the LpxK family.</text>
</comment>
<evidence type="ECO:0000256" key="1">
    <source>
        <dbReference type="ARBA" id="ARBA00002274"/>
    </source>
</evidence>
<name>H6SQG8_PARPM</name>
<dbReference type="AlphaFoldDB" id="H6SQG8"/>
<feature type="binding site" evidence="13">
    <location>
        <begin position="70"/>
        <end position="77"/>
    </location>
    <ligand>
        <name>ATP</name>
        <dbReference type="ChEBI" id="CHEBI:30616"/>
    </ligand>
</feature>
<dbReference type="HOGENOM" id="CLU_038816_0_0_5"/>
<dbReference type="GO" id="GO:0009029">
    <property type="term" value="F:lipid-A 4'-kinase activity"/>
    <property type="evidence" value="ECO:0007669"/>
    <property type="project" value="UniProtKB-UniRule"/>
</dbReference>
<keyword evidence="9 13" id="KW-0418">Kinase</keyword>
<dbReference type="SUPFAM" id="SSF52540">
    <property type="entry name" value="P-loop containing nucleoside triphosphate hydrolases"/>
    <property type="match status" value="1"/>
</dbReference>
<evidence type="ECO:0000313" key="14">
    <source>
        <dbReference type="EMBL" id="CCG09687.1"/>
    </source>
</evidence>
<dbReference type="Proteomes" id="UP000033220">
    <property type="component" value="Chromosome DSM 122"/>
</dbReference>
<dbReference type="InterPro" id="IPR003758">
    <property type="entry name" value="LpxK"/>
</dbReference>
<keyword evidence="10 13" id="KW-0067">ATP-binding</keyword>
<evidence type="ECO:0000256" key="6">
    <source>
        <dbReference type="ARBA" id="ARBA00022556"/>
    </source>
</evidence>
<keyword evidence="8 13" id="KW-0547">Nucleotide-binding</keyword>
<evidence type="ECO:0000256" key="12">
    <source>
        <dbReference type="ARBA" id="ARBA00029757"/>
    </source>
</evidence>
<dbReference type="GO" id="GO:0009244">
    <property type="term" value="P:lipopolysaccharide core region biosynthetic process"/>
    <property type="evidence" value="ECO:0007669"/>
    <property type="project" value="TreeGrafter"/>
</dbReference>
<dbReference type="EMBL" id="HE663493">
    <property type="protein sequence ID" value="CCG09687.1"/>
    <property type="molecule type" value="Genomic_DNA"/>
</dbReference>
<keyword evidence="15" id="KW-1185">Reference proteome</keyword>
<dbReference type="InterPro" id="IPR027417">
    <property type="entry name" value="P-loop_NTPase"/>
</dbReference>
<accession>H6SQG8</accession>
<evidence type="ECO:0000256" key="13">
    <source>
        <dbReference type="HAMAP-Rule" id="MF_00409"/>
    </source>
</evidence>
<evidence type="ECO:0000313" key="15">
    <source>
        <dbReference type="Proteomes" id="UP000033220"/>
    </source>
</evidence>
<dbReference type="KEGG" id="rpm:RSPPHO_03061"/>
<evidence type="ECO:0000256" key="5">
    <source>
        <dbReference type="ARBA" id="ARBA00022516"/>
    </source>
</evidence>
<organism evidence="14 15">
    <name type="scientific">Pararhodospirillum photometricum DSM 122</name>
    <dbReference type="NCBI Taxonomy" id="1150469"/>
    <lineage>
        <taxon>Bacteria</taxon>
        <taxon>Pseudomonadati</taxon>
        <taxon>Pseudomonadota</taxon>
        <taxon>Alphaproteobacteria</taxon>
        <taxon>Rhodospirillales</taxon>
        <taxon>Rhodospirillaceae</taxon>
        <taxon>Pararhodospirillum</taxon>
    </lineage>
</organism>
<sequence length="356" mass="37817">MPPSWILSPRPSPVWTRSPVRTPDFWATDAFPARFLEPFGFLYGAATRRRLRRGRPVDVGVPVICVGNLTAGGAGKTPVAQAVMTLVRALGLEGHFLSRGHGGSLRGPVRVDPIRHGADEVGDEPLLLSDLAPCWVARDRVQGARAAVAEGAQVLVMDDGHQNPSLVKALSLVVVDGGFGFGNRRLIPAGPLREPIRAGLARADAVIRLGPDSVGLDPWMPPGLPVLGAHLEPGPSAARLAGQRVVAFAGIGRPAKFFATLRALGAEVVAEHPFADHYPYAETDIQPILDEAWTLQAVPVTTAKDAMRLPPDQRPQVDVVGVRVAFEDPAAFRAVLAPVLGRILAPSPPPLLFPES</sequence>
<keyword evidence="6 13" id="KW-0441">Lipid A biosynthesis</keyword>
<dbReference type="UniPathway" id="UPA00359">
    <property type="reaction ID" value="UER00482"/>
</dbReference>
<evidence type="ECO:0000256" key="3">
    <source>
        <dbReference type="ARBA" id="ARBA00012071"/>
    </source>
</evidence>
<comment type="catalytic activity">
    <reaction evidence="13">
        <text>a lipid A disaccharide + ATP = a lipid IVA + ADP + H(+)</text>
        <dbReference type="Rhea" id="RHEA:67840"/>
        <dbReference type="ChEBI" id="CHEBI:15378"/>
        <dbReference type="ChEBI" id="CHEBI:30616"/>
        <dbReference type="ChEBI" id="CHEBI:176343"/>
        <dbReference type="ChEBI" id="CHEBI:176425"/>
        <dbReference type="ChEBI" id="CHEBI:456216"/>
        <dbReference type="EC" id="2.7.1.130"/>
    </reaction>
</comment>
<proteinExistence type="inferred from homology"/>
<dbReference type="Pfam" id="PF02606">
    <property type="entry name" value="LpxK"/>
    <property type="match status" value="1"/>
</dbReference>
<dbReference type="GO" id="GO:0005524">
    <property type="term" value="F:ATP binding"/>
    <property type="evidence" value="ECO:0007669"/>
    <property type="project" value="UniProtKB-UniRule"/>
</dbReference>
<dbReference type="STRING" id="1150469.RSPPHO_03061"/>
<dbReference type="PATRIC" id="fig|1150469.3.peg.3451"/>
<evidence type="ECO:0000256" key="2">
    <source>
        <dbReference type="ARBA" id="ARBA00004870"/>
    </source>
</evidence>
<dbReference type="PANTHER" id="PTHR42724">
    <property type="entry name" value="TETRAACYLDISACCHARIDE 4'-KINASE"/>
    <property type="match status" value="1"/>
</dbReference>
<keyword evidence="5 13" id="KW-0444">Lipid biosynthesis</keyword>
<keyword evidence="7 13" id="KW-0808">Transferase</keyword>
<evidence type="ECO:0000256" key="11">
    <source>
        <dbReference type="ARBA" id="ARBA00023098"/>
    </source>
</evidence>
<reference evidence="14 15" key="1">
    <citation type="submission" date="2012-02" db="EMBL/GenBank/DDBJ databases">
        <title>Shotgun genome sequence of Phaeospirillum photometricum DSM 122.</title>
        <authorList>
            <person name="Duquesne K."/>
            <person name="Sturgis J."/>
        </authorList>
    </citation>
    <scope>NUCLEOTIDE SEQUENCE [LARGE SCALE GENOMIC DNA]</scope>
    <source>
        <strain evidence="15">DSM122</strain>
    </source>
</reference>
<dbReference type="EC" id="2.7.1.130" evidence="3 13"/>
<evidence type="ECO:0000256" key="10">
    <source>
        <dbReference type="ARBA" id="ARBA00022840"/>
    </source>
</evidence>
<comment type="function">
    <text evidence="1 13">Transfers the gamma-phosphate of ATP to the 4'-position of a tetraacyldisaccharide 1-phosphate intermediate (termed DS-1-P) to form tetraacyldisaccharide 1,4'-bis-phosphate (lipid IVA).</text>
</comment>
<gene>
    <name evidence="13 14" type="primary">lpxK</name>
    <name evidence="14" type="ORF">RSPPHO_03061</name>
</gene>
<dbReference type="HAMAP" id="MF_00409">
    <property type="entry name" value="LpxK"/>
    <property type="match status" value="1"/>
</dbReference>
<evidence type="ECO:0000256" key="9">
    <source>
        <dbReference type="ARBA" id="ARBA00022777"/>
    </source>
</evidence>
<dbReference type="GO" id="GO:0005886">
    <property type="term" value="C:plasma membrane"/>
    <property type="evidence" value="ECO:0007669"/>
    <property type="project" value="TreeGrafter"/>
</dbReference>
<protein>
    <recommendedName>
        <fullName evidence="4 13">Tetraacyldisaccharide 4'-kinase</fullName>
        <ecNumber evidence="3 13">2.7.1.130</ecNumber>
    </recommendedName>
    <alternativeName>
        <fullName evidence="12 13">Lipid A 4'-kinase</fullName>
    </alternativeName>
</protein>
<dbReference type="PANTHER" id="PTHR42724:SF1">
    <property type="entry name" value="TETRAACYLDISACCHARIDE 4'-KINASE, MITOCHONDRIAL-RELATED"/>
    <property type="match status" value="1"/>
</dbReference>
<evidence type="ECO:0000256" key="4">
    <source>
        <dbReference type="ARBA" id="ARBA00016436"/>
    </source>
</evidence>
<dbReference type="NCBIfam" id="TIGR00682">
    <property type="entry name" value="lpxK"/>
    <property type="match status" value="1"/>
</dbReference>